<dbReference type="SUPFAM" id="SSF160467">
    <property type="entry name" value="PH0987 N-terminal domain-like"/>
    <property type="match status" value="1"/>
</dbReference>
<dbReference type="NCBIfam" id="TIGR00370">
    <property type="entry name" value="5-oxoprolinase subunit PxpB"/>
    <property type="match status" value="1"/>
</dbReference>
<evidence type="ECO:0000313" key="6">
    <source>
        <dbReference type="EMBL" id="MDB0581127.1"/>
    </source>
</evidence>
<dbReference type="Proteomes" id="UP000527860">
    <property type="component" value="Unassembled WGS sequence"/>
</dbReference>
<dbReference type="EMBL" id="NPEZ01000005">
    <property type="protein sequence ID" value="OZT76567.1"/>
    <property type="molecule type" value="Genomic_DNA"/>
</dbReference>
<dbReference type="SUPFAM" id="SSF50891">
    <property type="entry name" value="Cyclophilin-like"/>
    <property type="match status" value="1"/>
</dbReference>
<proteinExistence type="predicted"/>
<evidence type="ECO:0000313" key="8">
    <source>
        <dbReference type="Proteomes" id="UP000031546"/>
    </source>
</evidence>
<keyword evidence="3" id="KW-0067">ATP-binding</keyword>
<evidence type="ECO:0000313" key="5">
    <source>
        <dbReference type="EMBL" id="KIH70261.1"/>
    </source>
</evidence>
<dbReference type="InterPro" id="IPR003833">
    <property type="entry name" value="CT_C_D"/>
</dbReference>
<keyword evidence="1" id="KW-0547">Nucleotide-binding</keyword>
<reference evidence="6" key="3">
    <citation type="submission" date="2020-04" db="EMBL/GenBank/DDBJ databases">
        <authorList>
            <person name="Tanveer F."/>
            <person name="Xie Y."/>
            <person name="Shinwari Z.K."/>
        </authorList>
    </citation>
    <scope>NUCLEOTIDE SEQUENCE</scope>
    <source>
        <strain evidence="6">MOSEL-ME25</strain>
    </source>
</reference>
<dbReference type="EMBL" id="JXII01000008">
    <property type="protein sequence ID" value="KIH70261.1"/>
    <property type="molecule type" value="Genomic_DNA"/>
</dbReference>
<dbReference type="GeneID" id="77845877"/>
<dbReference type="Gene3D" id="3.30.1360.40">
    <property type="match status" value="1"/>
</dbReference>
<dbReference type="RefSeq" id="WP_040106464.1">
    <property type="nucleotide sequence ID" value="NZ_CANNAG010000005.1"/>
</dbReference>
<dbReference type="Proteomes" id="UP000031546">
    <property type="component" value="Unassembled WGS sequence"/>
</dbReference>
<accession>A0A0C2HKY9</accession>
<dbReference type="PANTHER" id="PTHR34698">
    <property type="entry name" value="5-OXOPROLINASE SUBUNIT B"/>
    <property type="match status" value="1"/>
</dbReference>
<dbReference type="OrthoDB" id="9778567at2"/>
<name>A0A0C2HKY9_9STAP</name>
<evidence type="ECO:0000313" key="9">
    <source>
        <dbReference type="Proteomes" id="UP000216682"/>
    </source>
</evidence>
<dbReference type="EMBL" id="JABEVU030000001">
    <property type="protein sequence ID" value="MDB0581127.1"/>
    <property type="molecule type" value="Genomic_DNA"/>
</dbReference>
<gene>
    <name evidence="6" type="primary">pxpB</name>
    <name evidence="7" type="ORF">CFN03_10500</name>
    <name evidence="6" type="ORF">F7P68_0011355</name>
    <name evidence="5" type="ORF">SN16_09945</name>
</gene>
<dbReference type="Proteomes" id="UP000216682">
    <property type="component" value="Unassembled WGS sequence"/>
</dbReference>
<dbReference type="EC" id="3.5.2.9" evidence="6"/>
<dbReference type="Pfam" id="PF02682">
    <property type="entry name" value="CT_C_D"/>
    <property type="match status" value="1"/>
</dbReference>
<evidence type="ECO:0000259" key="4">
    <source>
        <dbReference type="SMART" id="SM00796"/>
    </source>
</evidence>
<organism evidence="5 8">
    <name type="scientific">Salinicoccus roseus</name>
    <dbReference type="NCBI Taxonomy" id="45670"/>
    <lineage>
        <taxon>Bacteria</taxon>
        <taxon>Bacillati</taxon>
        <taxon>Bacillota</taxon>
        <taxon>Bacilli</taxon>
        <taxon>Bacillales</taxon>
        <taxon>Staphylococcaceae</taxon>
        <taxon>Salinicoccus</taxon>
    </lineage>
</organism>
<keyword evidence="2 5" id="KW-0378">Hydrolase</keyword>
<dbReference type="Gene3D" id="2.40.100.10">
    <property type="entry name" value="Cyclophilin-like"/>
    <property type="match status" value="1"/>
</dbReference>
<dbReference type="InterPro" id="IPR029000">
    <property type="entry name" value="Cyclophilin-like_dom_sf"/>
</dbReference>
<reference evidence="7 9" key="2">
    <citation type="submission" date="2017-07" db="EMBL/GenBank/DDBJ databases">
        <title>Shotgun whole genome sequences of three halophilic bacterial isolates.</title>
        <authorList>
            <person name="Pozzo T."/>
            <person name="Higdon S.M."/>
            <person name="Quillaguaman J."/>
        </authorList>
    </citation>
    <scope>NUCLEOTIDE SEQUENCE [LARGE SCALE GENOMIC DNA]</scope>
    <source>
        <strain evidence="7 9">BU-1</strain>
    </source>
</reference>
<evidence type="ECO:0000313" key="10">
    <source>
        <dbReference type="Proteomes" id="UP000527860"/>
    </source>
</evidence>
<sequence length="239" mass="27074">MEIRQFAENALTIYMGDEIDEKINRKLVALRHHIEGMEVDGINEIVLSYTSLIIYFDIFRTDAGTLEAMMESIDEAALLEEEIEYRVIEIPVCYGGEYGPDIGNFEENGLSEQEVIDMHADKEYLVYMLGFMPGFPYLGGLDEKLHKPRLETPRVRIPAGSVGIGGRQTGMYPFESPGGWNLLGRTPVPLFDPGREETILYAAGDRIIYRPIDEDEYKRIEEEIASGEYEVKYEVKGGG</sequence>
<comment type="caution">
    <text evidence="5">The sequence shown here is derived from an EMBL/GenBank/DDBJ whole genome shotgun (WGS) entry which is preliminary data.</text>
</comment>
<dbReference type="SMART" id="SM00796">
    <property type="entry name" value="AHS1"/>
    <property type="match status" value="1"/>
</dbReference>
<keyword evidence="10" id="KW-1185">Reference proteome</keyword>
<dbReference type="GO" id="GO:0017168">
    <property type="term" value="F:5-oxoprolinase (ATP-hydrolyzing) activity"/>
    <property type="evidence" value="ECO:0007669"/>
    <property type="project" value="UniProtKB-EC"/>
</dbReference>
<dbReference type="PANTHER" id="PTHR34698:SF2">
    <property type="entry name" value="5-OXOPROLINASE SUBUNIT B"/>
    <property type="match status" value="1"/>
</dbReference>
<feature type="domain" description="Carboxyltransferase" evidence="4">
    <location>
        <begin position="1"/>
        <end position="201"/>
    </location>
</feature>
<dbReference type="STRING" id="45670.SN16_09945"/>
<evidence type="ECO:0000256" key="3">
    <source>
        <dbReference type="ARBA" id="ARBA00022840"/>
    </source>
</evidence>
<dbReference type="AlphaFoldDB" id="A0A0C2HKY9"/>
<reference evidence="6" key="4">
    <citation type="submission" date="2022-12" db="EMBL/GenBank/DDBJ databases">
        <title>Genome analysis and biological profiling of marine Salinicoccus roseus MOSEL-ME25.</title>
        <authorList>
            <person name="Mirza F.T."/>
            <person name="Xie Y."/>
            <person name="Shinwari Z.K."/>
        </authorList>
    </citation>
    <scope>NUCLEOTIDE SEQUENCE</scope>
    <source>
        <strain evidence="6">MOSEL-ME25</strain>
    </source>
</reference>
<protein>
    <submittedName>
        <fullName evidence="6">5-oxoprolinase subunit PxpB</fullName>
        <ecNumber evidence="6">3.5.2.9</ecNumber>
    </submittedName>
    <submittedName>
        <fullName evidence="5 7">Allophanate hydrolase</fullName>
    </submittedName>
</protein>
<evidence type="ECO:0000256" key="1">
    <source>
        <dbReference type="ARBA" id="ARBA00022741"/>
    </source>
</evidence>
<dbReference type="InterPro" id="IPR010016">
    <property type="entry name" value="PxpB"/>
</dbReference>
<evidence type="ECO:0000313" key="7">
    <source>
        <dbReference type="EMBL" id="OZT76567.1"/>
    </source>
</evidence>
<reference evidence="5 8" key="1">
    <citation type="submission" date="2015-01" db="EMBL/GenBank/DDBJ databases">
        <title>Genome sequences of high lactate-tolerant strain Salinicoccus roseus W12 with industrial interest.</title>
        <authorList>
            <person name="Wang H."/>
            <person name="Yu B."/>
        </authorList>
    </citation>
    <scope>NUCLEOTIDE SEQUENCE [LARGE SCALE GENOMIC DNA]</scope>
    <source>
        <strain evidence="5 8">W12</strain>
    </source>
</reference>
<evidence type="ECO:0000256" key="2">
    <source>
        <dbReference type="ARBA" id="ARBA00022801"/>
    </source>
</evidence>
<dbReference type="GO" id="GO:0005524">
    <property type="term" value="F:ATP binding"/>
    <property type="evidence" value="ECO:0007669"/>
    <property type="project" value="UniProtKB-KW"/>
</dbReference>